<dbReference type="SMART" id="SM01308">
    <property type="entry name" value="RICTOR_N"/>
    <property type="match status" value="1"/>
</dbReference>
<dbReference type="InterPro" id="IPR028268">
    <property type="entry name" value="Pianissimo_fam"/>
</dbReference>
<evidence type="ECO:0000313" key="3">
    <source>
        <dbReference type="Proteomes" id="UP000274131"/>
    </source>
</evidence>
<dbReference type="GO" id="GO:0038203">
    <property type="term" value="P:TORC2 signaling"/>
    <property type="evidence" value="ECO:0007669"/>
    <property type="project" value="TreeGrafter"/>
</dbReference>
<gene>
    <name evidence="2" type="ORF">EVEC_LOCUS12298</name>
</gene>
<sequence length="451" mass="50854">MSSGVSNSVRKTSGVQDRIPKVSVTGIKKSLSGRKFENFESFQSGSFNQKGQPDPKEGVLKFAEVESTPLLRDVTYLNELCKSILRLVCVNEKILNILLSLQVDLFISRALDLNAHNDEERIEALKLSAVMLQVYNRSVRKSRGSVECESYTSREIPGIRTSLFPKSVLLPIFLIAKSAFSEMEEDVSQRKNDKLALPCFAVFLETAVNDPFLVIDVAGTGWIVDALLIPNNKWVSVLVCRILCLWLDCPRLRTEAKLNTVLEQLFAPIVEIGFFQSVTVGELKASEERVQNILDSCFEVLLNLLTTWSGLYSCVSSDRYGKTIVASPFRLLQYLGSGTVVNKVLKKMRDLVVNLCCELTDCPYAGKSFESWIDAVHYYSSKDFPDPYKCSLREDFILAEHKYSLSHSQEILKKVDLLKSFRSLALFFLVDAGVLQVILRNQEIFQKLKLI</sequence>
<reference evidence="2 3" key="2">
    <citation type="submission" date="2018-10" db="EMBL/GenBank/DDBJ databases">
        <authorList>
            <consortium name="Pathogen Informatics"/>
        </authorList>
    </citation>
    <scope>NUCLEOTIDE SEQUENCE [LARGE SCALE GENOMIC DNA]</scope>
</reference>
<keyword evidence="3" id="KW-1185">Reference proteome</keyword>
<dbReference type="InterPro" id="IPR028267">
    <property type="entry name" value="Pianissimo_N"/>
</dbReference>
<dbReference type="AlphaFoldDB" id="A0A0N4VQ51"/>
<dbReference type="PANTHER" id="PTHR13298">
    <property type="entry name" value="CYTOSOLIC REGULATOR PIANISSIMO"/>
    <property type="match status" value="1"/>
</dbReference>
<evidence type="ECO:0000313" key="2">
    <source>
        <dbReference type="EMBL" id="VDD97547.1"/>
    </source>
</evidence>
<dbReference type="PANTHER" id="PTHR13298:SF11">
    <property type="entry name" value="RAPAMYCIN-INSENSITIVE COMPANION OF MTOR"/>
    <property type="match status" value="1"/>
</dbReference>
<name>A0A0N4VQ51_ENTVE</name>
<dbReference type="STRING" id="51028.A0A0N4VQ51"/>
<feature type="domain" description="Rapamycin-insensitive companion of mTOR N-terminal" evidence="1">
    <location>
        <begin position="74"/>
        <end position="443"/>
    </location>
</feature>
<dbReference type="EMBL" id="UXUI01014081">
    <property type="protein sequence ID" value="VDD97547.1"/>
    <property type="molecule type" value="Genomic_DNA"/>
</dbReference>
<dbReference type="WBParaSite" id="EVEC_0001314301-mRNA-1">
    <property type="protein sequence ID" value="EVEC_0001314301-mRNA-1"/>
    <property type="gene ID" value="EVEC_0001314301"/>
</dbReference>
<dbReference type="Proteomes" id="UP000274131">
    <property type="component" value="Unassembled WGS sequence"/>
</dbReference>
<dbReference type="GO" id="GO:0043539">
    <property type="term" value="F:protein serine/threonine kinase activator activity"/>
    <property type="evidence" value="ECO:0007669"/>
    <property type="project" value="TreeGrafter"/>
</dbReference>
<proteinExistence type="predicted"/>
<evidence type="ECO:0000313" key="4">
    <source>
        <dbReference type="WBParaSite" id="EVEC_0001314301-mRNA-1"/>
    </source>
</evidence>
<organism evidence="4">
    <name type="scientific">Enterobius vermicularis</name>
    <name type="common">Human pinworm</name>
    <dbReference type="NCBI Taxonomy" id="51028"/>
    <lineage>
        <taxon>Eukaryota</taxon>
        <taxon>Metazoa</taxon>
        <taxon>Ecdysozoa</taxon>
        <taxon>Nematoda</taxon>
        <taxon>Chromadorea</taxon>
        <taxon>Rhabditida</taxon>
        <taxon>Spirurina</taxon>
        <taxon>Oxyuridomorpha</taxon>
        <taxon>Oxyuroidea</taxon>
        <taxon>Oxyuridae</taxon>
        <taxon>Enterobius</taxon>
    </lineage>
</organism>
<dbReference type="GO" id="GO:0031932">
    <property type="term" value="C:TORC2 complex"/>
    <property type="evidence" value="ECO:0007669"/>
    <property type="project" value="InterPro"/>
</dbReference>
<reference evidence="4" key="1">
    <citation type="submission" date="2017-02" db="UniProtKB">
        <authorList>
            <consortium name="WormBaseParasite"/>
        </authorList>
    </citation>
    <scope>IDENTIFICATION</scope>
</reference>
<dbReference type="OrthoDB" id="271111at2759"/>
<evidence type="ECO:0000259" key="1">
    <source>
        <dbReference type="SMART" id="SM01308"/>
    </source>
</evidence>
<dbReference type="Pfam" id="PF14664">
    <property type="entry name" value="RICTOR_N"/>
    <property type="match status" value="1"/>
</dbReference>
<accession>A0A0N4VQ51</accession>
<protein>
    <submittedName>
        <fullName evidence="4">RICTOR_N domain-containing protein</fullName>
    </submittedName>
</protein>
<dbReference type="GO" id="GO:0051897">
    <property type="term" value="P:positive regulation of phosphatidylinositol 3-kinase/protein kinase B signal transduction"/>
    <property type="evidence" value="ECO:0007669"/>
    <property type="project" value="TreeGrafter"/>
</dbReference>